<dbReference type="InterPro" id="IPR051788">
    <property type="entry name" value="MFS_Transporter"/>
</dbReference>
<feature type="transmembrane region" description="Helical" evidence="8">
    <location>
        <begin position="70"/>
        <end position="92"/>
    </location>
</feature>
<organism evidence="10 11">
    <name type="scientific">Nakamurella multipartita (strain ATCC 700099 / DSM 44233 / CIP 104796 / JCM 9543 / NBRC 105858 / Y-104)</name>
    <name type="common">Microsphaera multipartita</name>
    <dbReference type="NCBI Taxonomy" id="479431"/>
    <lineage>
        <taxon>Bacteria</taxon>
        <taxon>Bacillati</taxon>
        <taxon>Actinomycetota</taxon>
        <taxon>Actinomycetes</taxon>
        <taxon>Nakamurellales</taxon>
        <taxon>Nakamurellaceae</taxon>
        <taxon>Nakamurella</taxon>
    </lineage>
</organism>
<feature type="transmembrane region" description="Helical" evidence="8">
    <location>
        <begin position="237"/>
        <end position="257"/>
    </location>
</feature>
<dbReference type="Gene3D" id="1.20.1250.20">
    <property type="entry name" value="MFS general substrate transporter like domains"/>
    <property type="match status" value="2"/>
</dbReference>
<keyword evidence="11" id="KW-1185">Reference proteome</keyword>
<feature type="transmembrane region" description="Helical" evidence="8">
    <location>
        <begin position="128"/>
        <end position="150"/>
    </location>
</feature>
<dbReference type="GO" id="GO:0022857">
    <property type="term" value="F:transmembrane transporter activity"/>
    <property type="evidence" value="ECO:0007669"/>
    <property type="project" value="InterPro"/>
</dbReference>
<keyword evidence="4 8" id="KW-0812">Transmembrane</keyword>
<keyword evidence="6 8" id="KW-0472">Membrane</keyword>
<dbReference type="GO" id="GO:0005886">
    <property type="term" value="C:plasma membrane"/>
    <property type="evidence" value="ECO:0007669"/>
    <property type="project" value="UniProtKB-SubCell"/>
</dbReference>
<dbReference type="PANTHER" id="PTHR23514:SF3">
    <property type="entry name" value="BYPASS OF STOP CODON PROTEIN 6"/>
    <property type="match status" value="1"/>
</dbReference>
<reference evidence="11" key="1">
    <citation type="submission" date="2009-09" db="EMBL/GenBank/DDBJ databases">
        <title>The complete genome of Nakamurella multipartita DSM 44233.</title>
        <authorList>
            <consortium name="US DOE Joint Genome Institute (JGI-PGF)"/>
            <person name="Lucas S."/>
            <person name="Copeland A."/>
            <person name="Lapidus A."/>
            <person name="Glavina del Rio T."/>
            <person name="Dalin E."/>
            <person name="Tice H."/>
            <person name="Bruce D."/>
            <person name="Goodwin L."/>
            <person name="Pitluck S."/>
            <person name="Kyrpides N."/>
            <person name="Mavromatis K."/>
            <person name="Ivanova N."/>
            <person name="Ovchinnikova G."/>
            <person name="Sims D."/>
            <person name="Meincke L."/>
            <person name="Brettin T."/>
            <person name="Detter J.C."/>
            <person name="Han C."/>
            <person name="Larimer F."/>
            <person name="Land M."/>
            <person name="Hauser L."/>
            <person name="Markowitz V."/>
            <person name="Cheng J.-F."/>
            <person name="Hugenholtz P."/>
            <person name="Woyke T."/>
            <person name="Wu D."/>
            <person name="Klenk H.-P."/>
            <person name="Eisen J.A."/>
        </authorList>
    </citation>
    <scope>NUCLEOTIDE SEQUENCE [LARGE SCALE GENOMIC DNA]</scope>
    <source>
        <strain evidence="11">ATCC 700099 / DSM 44233 / CIP 104796 / JCM 9543 / NBRC 105858 / Y-104</strain>
    </source>
</reference>
<feature type="region of interest" description="Disordered" evidence="7">
    <location>
        <begin position="1"/>
        <end position="30"/>
    </location>
</feature>
<evidence type="ECO:0000256" key="8">
    <source>
        <dbReference type="SAM" id="Phobius"/>
    </source>
</evidence>
<feature type="transmembrane region" description="Helical" evidence="8">
    <location>
        <begin position="162"/>
        <end position="183"/>
    </location>
</feature>
<feature type="transmembrane region" description="Helical" evidence="8">
    <location>
        <begin position="391"/>
        <end position="410"/>
    </location>
</feature>
<comment type="similarity">
    <text evidence="2">Belongs to the major facilitator superfamily.</text>
</comment>
<dbReference type="SUPFAM" id="SSF103473">
    <property type="entry name" value="MFS general substrate transporter"/>
    <property type="match status" value="1"/>
</dbReference>
<proteinExistence type="inferred from homology"/>
<name>C8X6W6_NAKMY</name>
<dbReference type="KEGG" id="nml:Namu_4585"/>
<dbReference type="RefSeq" id="WP_015749679.1">
    <property type="nucleotide sequence ID" value="NC_013235.1"/>
</dbReference>
<evidence type="ECO:0000313" key="11">
    <source>
        <dbReference type="Proteomes" id="UP000002218"/>
    </source>
</evidence>
<evidence type="ECO:0000256" key="7">
    <source>
        <dbReference type="SAM" id="MobiDB-lite"/>
    </source>
</evidence>
<dbReference type="AlphaFoldDB" id="C8X6W6"/>
<dbReference type="HOGENOM" id="CLU_041536_0_0_11"/>
<gene>
    <name evidence="10" type="ordered locus">Namu_4585</name>
</gene>
<evidence type="ECO:0000256" key="4">
    <source>
        <dbReference type="ARBA" id="ARBA00022692"/>
    </source>
</evidence>
<feature type="domain" description="Major facilitator superfamily (MFS) profile" evidence="9">
    <location>
        <begin position="32"/>
        <end position="414"/>
    </location>
</feature>
<reference evidence="10 11" key="2">
    <citation type="journal article" date="2010" name="Stand. Genomic Sci.">
        <title>Complete genome sequence of Nakamurella multipartita type strain (Y-104).</title>
        <authorList>
            <person name="Tice H."/>
            <person name="Mayilraj S."/>
            <person name="Sims D."/>
            <person name="Lapidus A."/>
            <person name="Nolan M."/>
            <person name="Lucas S."/>
            <person name="Glavina Del Rio T."/>
            <person name="Copeland A."/>
            <person name="Cheng J.F."/>
            <person name="Meincke L."/>
            <person name="Bruce D."/>
            <person name="Goodwin L."/>
            <person name="Pitluck S."/>
            <person name="Ivanova N."/>
            <person name="Mavromatis K."/>
            <person name="Ovchinnikova G."/>
            <person name="Pati A."/>
            <person name="Chen A."/>
            <person name="Palaniappan K."/>
            <person name="Land M."/>
            <person name="Hauser L."/>
            <person name="Chang Y.J."/>
            <person name="Jeffries C.D."/>
            <person name="Detter J.C."/>
            <person name="Brettin T."/>
            <person name="Rohde M."/>
            <person name="Goker M."/>
            <person name="Bristow J."/>
            <person name="Eisen J.A."/>
            <person name="Markowitz V."/>
            <person name="Hugenholtz P."/>
            <person name="Kyrpides N.C."/>
            <person name="Klenk H.P."/>
            <person name="Chen F."/>
        </authorList>
    </citation>
    <scope>NUCLEOTIDE SEQUENCE [LARGE SCALE GENOMIC DNA]</scope>
    <source>
        <strain evidence="11">ATCC 700099 / DSM 44233 / CIP 104796 / JCM 9543 / NBRC 105858 / Y-104</strain>
    </source>
</reference>
<evidence type="ECO:0000256" key="2">
    <source>
        <dbReference type="ARBA" id="ARBA00008335"/>
    </source>
</evidence>
<dbReference type="Proteomes" id="UP000002218">
    <property type="component" value="Chromosome"/>
</dbReference>
<accession>C8X6W6</accession>
<feature type="transmembrane region" description="Helical" evidence="8">
    <location>
        <begin position="33"/>
        <end position="50"/>
    </location>
</feature>
<evidence type="ECO:0000259" key="9">
    <source>
        <dbReference type="PROSITE" id="PS50850"/>
    </source>
</evidence>
<dbReference type="Pfam" id="PF07690">
    <property type="entry name" value="MFS_1"/>
    <property type="match status" value="1"/>
</dbReference>
<evidence type="ECO:0000256" key="3">
    <source>
        <dbReference type="ARBA" id="ARBA00022448"/>
    </source>
</evidence>
<evidence type="ECO:0000256" key="1">
    <source>
        <dbReference type="ARBA" id="ARBA00004651"/>
    </source>
</evidence>
<dbReference type="PANTHER" id="PTHR23514">
    <property type="entry name" value="BYPASS OF STOP CODON PROTEIN 6"/>
    <property type="match status" value="1"/>
</dbReference>
<dbReference type="OrthoDB" id="4350200at2"/>
<evidence type="ECO:0000256" key="6">
    <source>
        <dbReference type="ARBA" id="ARBA00023136"/>
    </source>
</evidence>
<feature type="transmembrane region" description="Helical" evidence="8">
    <location>
        <begin position="301"/>
        <end position="320"/>
    </location>
</feature>
<dbReference type="PROSITE" id="PS50850">
    <property type="entry name" value="MFS"/>
    <property type="match status" value="1"/>
</dbReference>
<comment type="subcellular location">
    <subcellularLocation>
        <location evidence="1">Cell membrane</location>
        <topology evidence="1">Multi-pass membrane protein</topology>
    </subcellularLocation>
</comment>
<feature type="transmembrane region" description="Helical" evidence="8">
    <location>
        <begin position="189"/>
        <end position="209"/>
    </location>
</feature>
<feature type="transmembrane region" description="Helical" evidence="8">
    <location>
        <begin position="104"/>
        <end position="122"/>
    </location>
</feature>
<feature type="transmembrane region" description="Helical" evidence="8">
    <location>
        <begin position="360"/>
        <end position="379"/>
    </location>
</feature>
<dbReference type="eggNOG" id="COG2814">
    <property type="taxonomic scope" value="Bacteria"/>
</dbReference>
<feature type="compositionally biased region" description="Basic and acidic residues" evidence="7">
    <location>
        <begin position="21"/>
        <end position="30"/>
    </location>
</feature>
<protein>
    <submittedName>
        <fullName evidence="10">Major facilitator superfamily MFS_1</fullName>
    </submittedName>
</protein>
<keyword evidence="5 8" id="KW-1133">Transmembrane helix</keyword>
<sequence length="417" mass="41536">MPAPPRATRGLPISNPTAHPGTDHPTDHDRPDAVSAAAIATLCTYTWFLYGLGPSIPLFRNELGVSSSVAGLHSLMLAAGVVICGFTGVTLANRWARFGLARRAVLVLGGAIALFCAGSLASGAELAITLPTMLVIGLAGGLAVNTATTVLQAHHGRSGPAVLTLANAAAAGVGLVTPLAVGAATALGLTWRAALILVVPFALVAFTLVGRQRAVPAYAARPAGGGRFTVRGFPSTYWPAALAVVFAVAVEFSLVTWTPDLLVQRTGMSPGTASGLVSAVVGGMALGRLITAPLARRWSPLSLFLAGVGVTVAGWGLTWLSGSAVLSVTGLLILGIGLGGQYPLGASLTMAASGGRPDRAIAVLAVGVGLSSGLGPFALATLSDAVGVESAFLIIPVMALAAGAGVLVSARRTAAAG</sequence>
<evidence type="ECO:0000256" key="5">
    <source>
        <dbReference type="ARBA" id="ARBA00022989"/>
    </source>
</evidence>
<dbReference type="STRING" id="479431.Namu_4585"/>
<dbReference type="InterPro" id="IPR036259">
    <property type="entry name" value="MFS_trans_sf"/>
</dbReference>
<feature type="transmembrane region" description="Helical" evidence="8">
    <location>
        <begin position="269"/>
        <end position="289"/>
    </location>
</feature>
<dbReference type="InterPro" id="IPR020846">
    <property type="entry name" value="MFS_dom"/>
</dbReference>
<keyword evidence="3" id="KW-0813">Transport</keyword>
<dbReference type="EMBL" id="CP001737">
    <property type="protein sequence ID" value="ACV80864.1"/>
    <property type="molecule type" value="Genomic_DNA"/>
</dbReference>
<feature type="transmembrane region" description="Helical" evidence="8">
    <location>
        <begin position="326"/>
        <end position="348"/>
    </location>
</feature>
<dbReference type="InParanoid" id="C8X6W6"/>
<dbReference type="InterPro" id="IPR011701">
    <property type="entry name" value="MFS"/>
</dbReference>
<evidence type="ECO:0000313" key="10">
    <source>
        <dbReference type="EMBL" id="ACV80864.1"/>
    </source>
</evidence>